<name>A0AAD6KNZ5_9ROSI</name>
<keyword evidence="2" id="KW-1185">Reference proteome</keyword>
<accession>A0AAD6KNZ5</accession>
<sequence>MIASPDRGRHANVVKQCVHEQLQDEKVNLHGHPGGHMVFLSASSLDIVLDYDPVGTHSVVSYTLKVLPASPNGGRHASALKHHHYLNDYEYLLGFKCAFELNDCIIISCWFGEIVL</sequence>
<evidence type="ECO:0000313" key="1">
    <source>
        <dbReference type="EMBL" id="KAJ6427059.1"/>
    </source>
</evidence>
<evidence type="ECO:0000313" key="2">
    <source>
        <dbReference type="Proteomes" id="UP001162972"/>
    </source>
</evidence>
<comment type="caution">
    <text evidence="1">The sequence shown here is derived from an EMBL/GenBank/DDBJ whole genome shotgun (WGS) entry which is preliminary data.</text>
</comment>
<organism evidence="1 2">
    <name type="scientific">Salix udensis</name>
    <dbReference type="NCBI Taxonomy" id="889485"/>
    <lineage>
        <taxon>Eukaryota</taxon>
        <taxon>Viridiplantae</taxon>
        <taxon>Streptophyta</taxon>
        <taxon>Embryophyta</taxon>
        <taxon>Tracheophyta</taxon>
        <taxon>Spermatophyta</taxon>
        <taxon>Magnoliopsida</taxon>
        <taxon>eudicotyledons</taxon>
        <taxon>Gunneridae</taxon>
        <taxon>Pentapetalae</taxon>
        <taxon>rosids</taxon>
        <taxon>fabids</taxon>
        <taxon>Malpighiales</taxon>
        <taxon>Salicaceae</taxon>
        <taxon>Saliceae</taxon>
        <taxon>Salix</taxon>
    </lineage>
</organism>
<dbReference type="AlphaFoldDB" id="A0AAD6KNZ5"/>
<protein>
    <submittedName>
        <fullName evidence="1">Uncharacterized protein</fullName>
    </submittedName>
</protein>
<dbReference type="EMBL" id="JAPFFJ010000005">
    <property type="protein sequence ID" value="KAJ6427059.1"/>
    <property type="molecule type" value="Genomic_DNA"/>
</dbReference>
<reference evidence="1 2" key="1">
    <citation type="journal article" date="2023" name="Int. J. Mol. Sci.">
        <title>De Novo Assembly and Annotation of 11 Diverse Shrub Willow (Salix) Genomes Reveals Novel Gene Organization in Sex-Linked Regions.</title>
        <authorList>
            <person name="Hyden B."/>
            <person name="Feng K."/>
            <person name="Yates T.B."/>
            <person name="Jawdy S."/>
            <person name="Cereghino C."/>
            <person name="Smart L.B."/>
            <person name="Muchero W."/>
        </authorList>
    </citation>
    <scope>NUCLEOTIDE SEQUENCE [LARGE SCALE GENOMIC DNA]</scope>
    <source>
        <tissue evidence="1">Shoot tip</tissue>
    </source>
</reference>
<dbReference type="Proteomes" id="UP001162972">
    <property type="component" value="Chromosome 1"/>
</dbReference>
<proteinExistence type="predicted"/>
<gene>
    <name evidence="1" type="ORF">OIU84_022623</name>
</gene>